<sequence>MDVNREVNIPIQNPAISNFSTLPQTVQQPSPNQKNKRSTSQLIFRILGIIIAIGAIVLSLLNLLYIFIQSKDIFGILNQLIYHTQYVGVEGNIYLFQYFSSKILGTISFLLFIFLGFLIITNKSYRKRIFFVAIFLLFVQIMLSLILQIFSDRELKKSKEQHKEWVDSIQNVDRTTVTDLSTIWALKEPRLCKNITTYDRRKNCIEGFKDKSLFTTEYCIDIANEDDKNRCTVDVAKAQKDKNLCYTIPDEVRKNLCLVGVAGALKDETLCNEVSEISNLNNTCILNVGIELRDPSYCERGDNQDSKDNCYDNIATLTQNRLLCEKIKDPQYQQSCIKKVEAQIK</sequence>
<name>A0A1F6APD4_9BACT</name>
<proteinExistence type="predicted"/>
<accession>A0A1F6APD4</accession>
<dbReference type="AlphaFoldDB" id="A0A1F6APD4"/>
<feature type="transmembrane region" description="Helical" evidence="1">
    <location>
        <begin position="42"/>
        <end position="68"/>
    </location>
</feature>
<keyword evidence="1" id="KW-0472">Membrane</keyword>
<comment type="caution">
    <text evidence="2">The sequence shown here is derived from an EMBL/GenBank/DDBJ whole genome shotgun (WGS) entry which is preliminary data.</text>
</comment>
<organism evidence="2 3">
    <name type="scientific">Candidatus Gottesmanbacteria bacterium RIFCSPLOWO2_01_FULL_39_12b</name>
    <dbReference type="NCBI Taxonomy" id="1798388"/>
    <lineage>
        <taxon>Bacteria</taxon>
        <taxon>Candidatus Gottesmaniibacteriota</taxon>
    </lineage>
</organism>
<keyword evidence="1" id="KW-1133">Transmembrane helix</keyword>
<dbReference type="Proteomes" id="UP000176609">
    <property type="component" value="Unassembled WGS sequence"/>
</dbReference>
<feature type="transmembrane region" description="Helical" evidence="1">
    <location>
        <begin position="103"/>
        <end position="122"/>
    </location>
</feature>
<protein>
    <recommendedName>
        <fullName evidence="4">Transmembrane protein</fullName>
    </recommendedName>
</protein>
<reference evidence="2 3" key="1">
    <citation type="journal article" date="2016" name="Nat. Commun.">
        <title>Thousands of microbial genomes shed light on interconnected biogeochemical processes in an aquifer system.</title>
        <authorList>
            <person name="Anantharaman K."/>
            <person name="Brown C.T."/>
            <person name="Hug L.A."/>
            <person name="Sharon I."/>
            <person name="Castelle C.J."/>
            <person name="Probst A.J."/>
            <person name="Thomas B.C."/>
            <person name="Singh A."/>
            <person name="Wilkins M.J."/>
            <person name="Karaoz U."/>
            <person name="Brodie E.L."/>
            <person name="Williams K.H."/>
            <person name="Hubbard S.S."/>
            <person name="Banfield J.F."/>
        </authorList>
    </citation>
    <scope>NUCLEOTIDE SEQUENCE [LARGE SCALE GENOMIC DNA]</scope>
</reference>
<evidence type="ECO:0000313" key="2">
    <source>
        <dbReference type="EMBL" id="OGG26362.1"/>
    </source>
</evidence>
<evidence type="ECO:0000313" key="3">
    <source>
        <dbReference type="Proteomes" id="UP000176609"/>
    </source>
</evidence>
<gene>
    <name evidence="2" type="ORF">A2960_03455</name>
</gene>
<feature type="transmembrane region" description="Helical" evidence="1">
    <location>
        <begin position="129"/>
        <end position="150"/>
    </location>
</feature>
<keyword evidence="1" id="KW-0812">Transmembrane</keyword>
<evidence type="ECO:0008006" key="4">
    <source>
        <dbReference type="Google" id="ProtNLM"/>
    </source>
</evidence>
<dbReference type="EMBL" id="MFJR01000010">
    <property type="protein sequence ID" value="OGG26362.1"/>
    <property type="molecule type" value="Genomic_DNA"/>
</dbReference>
<evidence type="ECO:0000256" key="1">
    <source>
        <dbReference type="SAM" id="Phobius"/>
    </source>
</evidence>